<gene>
    <name evidence="8" type="primary">zipA</name>
    <name evidence="11" type="ORF">DFQ45_102192</name>
</gene>
<comment type="similarity">
    <text evidence="8 9">Belongs to the ZipA family.</text>
</comment>
<evidence type="ECO:0000256" key="6">
    <source>
        <dbReference type="ARBA" id="ARBA00023136"/>
    </source>
</evidence>
<evidence type="ECO:0000256" key="5">
    <source>
        <dbReference type="ARBA" id="ARBA00022989"/>
    </source>
</evidence>
<reference evidence="11 12" key="1">
    <citation type="submission" date="2019-03" db="EMBL/GenBank/DDBJ databases">
        <title>Genomic Encyclopedia of Type Strains, Phase IV (KMG-IV): sequencing the most valuable type-strain genomes for metagenomic binning, comparative biology and taxonomic classification.</title>
        <authorList>
            <person name="Goeker M."/>
        </authorList>
    </citation>
    <scope>NUCLEOTIDE SEQUENCE [LARGE SCALE GENOMIC DNA]</scope>
    <source>
        <strain evidence="11 12">DSM 28679</strain>
    </source>
</reference>
<comment type="subunit">
    <text evidence="8">Interacts with FtsZ via their C-terminal domains.</text>
</comment>
<dbReference type="GO" id="GO:0005886">
    <property type="term" value="C:plasma membrane"/>
    <property type="evidence" value="ECO:0007669"/>
    <property type="project" value="UniProtKB-SubCell"/>
</dbReference>
<evidence type="ECO:0000256" key="2">
    <source>
        <dbReference type="ARBA" id="ARBA00022519"/>
    </source>
</evidence>
<dbReference type="NCBIfam" id="TIGR02205">
    <property type="entry name" value="septum_zipA"/>
    <property type="match status" value="1"/>
</dbReference>
<dbReference type="InterPro" id="IPR011919">
    <property type="entry name" value="Cell_div_ZipA"/>
</dbReference>
<dbReference type="GO" id="GO:0032153">
    <property type="term" value="C:cell division site"/>
    <property type="evidence" value="ECO:0007669"/>
    <property type="project" value="UniProtKB-UniRule"/>
</dbReference>
<evidence type="ECO:0000256" key="8">
    <source>
        <dbReference type="HAMAP-Rule" id="MF_00509"/>
    </source>
</evidence>
<evidence type="ECO:0000256" key="1">
    <source>
        <dbReference type="ARBA" id="ARBA00022475"/>
    </source>
</evidence>
<name>A0A4R6TZQ4_9GAMM</name>
<dbReference type="Gene3D" id="3.30.1400.10">
    <property type="entry name" value="ZipA, C-terminal FtsZ-binding domain"/>
    <property type="match status" value="1"/>
</dbReference>
<evidence type="ECO:0000313" key="11">
    <source>
        <dbReference type="EMBL" id="TDQ39498.1"/>
    </source>
</evidence>
<evidence type="ECO:0000256" key="3">
    <source>
        <dbReference type="ARBA" id="ARBA00022618"/>
    </source>
</evidence>
<comment type="subcellular location">
    <subcellularLocation>
        <location evidence="8">Cell inner membrane</location>
        <topology evidence="8">Single-pass type I membrane protein</topology>
    </subcellularLocation>
    <text evidence="8">Localizes to the Z ring in an FtsZ-dependent manner.</text>
</comment>
<keyword evidence="4 8" id="KW-0812">Transmembrane</keyword>
<keyword evidence="1 8" id="KW-1003">Cell membrane</keyword>
<dbReference type="PANTHER" id="PTHR38685">
    <property type="entry name" value="CELL DIVISION PROTEIN ZIPA"/>
    <property type="match status" value="1"/>
</dbReference>
<dbReference type="OrthoDB" id="7054914at2"/>
<dbReference type="Proteomes" id="UP000294575">
    <property type="component" value="Unassembled WGS sequence"/>
</dbReference>
<keyword evidence="6 8" id="KW-0472">Membrane</keyword>
<feature type="transmembrane region" description="Helical" evidence="8">
    <location>
        <begin position="6"/>
        <end position="25"/>
    </location>
</feature>
<dbReference type="RefSeq" id="WP_101497375.1">
    <property type="nucleotide sequence ID" value="NZ_LNJZ01000009.1"/>
</dbReference>
<dbReference type="Pfam" id="PF04354">
    <property type="entry name" value="ZipA_C"/>
    <property type="match status" value="1"/>
</dbReference>
<dbReference type="GO" id="GO:0000917">
    <property type="term" value="P:division septum assembly"/>
    <property type="evidence" value="ECO:0007669"/>
    <property type="project" value="TreeGrafter"/>
</dbReference>
<comment type="caution">
    <text evidence="11">The sequence shown here is derived from an EMBL/GenBank/DDBJ whole genome shotgun (WGS) entry which is preliminary data.</text>
</comment>
<evidence type="ECO:0000259" key="10">
    <source>
        <dbReference type="SMART" id="SM00771"/>
    </source>
</evidence>
<dbReference type="PANTHER" id="PTHR38685:SF1">
    <property type="entry name" value="CELL DIVISION PROTEIN ZIPA"/>
    <property type="match status" value="1"/>
</dbReference>
<evidence type="ECO:0000256" key="9">
    <source>
        <dbReference type="RuleBase" id="RU003612"/>
    </source>
</evidence>
<feature type="domain" description="ZipA C-terminal FtsZ-binding" evidence="10">
    <location>
        <begin position="127"/>
        <end position="257"/>
    </location>
</feature>
<dbReference type="SMART" id="SM00771">
    <property type="entry name" value="ZipA_C"/>
    <property type="match status" value="1"/>
</dbReference>
<evidence type="ECO:0000256" key="7">
    <source>
        <dbReference type="ARBA" id="ARBA00023306"/>
    </source>
</evidence>
<organism evidence="11 12">
    <name type="scientific">Thiopseudomonas denitrificans</name>
    <dbReference type="NCBI Taxonomy" id="1501432"/>
    <lineage>
        <taxon>Bacteria</taxon>
        <taxon>Pseudomonadati</taxon>
        <taxon>Pseudomonadota</taxon>
        <taxon>Gammaproteobacteria</taxon>
        <taxon>Pseudomonadales</taxon>
        <taxon>Pseudomonadaceae</taxon>
        <taxon>Thiopseudomonas</taxon>
    </lineage>
</organism>
<evidence type="ECO:0000256" key="4">
    <source>
        <dbReference type="ARBA" id="ARBA00022692"/>
    </source>
</evidence>
<dbReference type="InterPro" id="IPR036765">
    <property type="entry name" value="ZipA_FtsZ-bd_C_sf"/>
</dbReference>
<keyword evidence="5 8" id="KW-1133">Transmembrane helix</keyword>
<dbReference type="HAMAP" id="MF_00509">
    <property type="entry name" value="ZipA"/>
    <property type="match status" value="1"/>
</dbReference>
<dbReference type="EMBL" id="SNYK01000002">
    <property type="protein sequence ID" value="TDQ39498.1"/>
    <property type="molecule type" value="Genomic_DNA"/>
</dbReference>
<protein>
    <recommendedName>
        <fullName evidence="8 9">Cell division protein ZipA</fullName>
    </recommendedName>
</protein>
<evidence type="ECO:0000313" key="12">
    <source>
        <dbReference type="Proteomes" id="UP000294575"/>
    </source>
</evidence>
<dbReference type="GO" id="GO:0043093">
    <property type="term" value="P:FtsZ-dependent cytokinesis"/>
    <property type="evidence" value="ECO:0007669"/>
    <property type="project" value="UniProtKB-UniRule"/>
</dbReference>
<dbReference type="SUPFAM" id="SSF64383">
    <property type="entry name" value="Cell-division protein ZipA, C-terminal domain"/>
    <property type="match status" value="1"/>
</dbReference>
<keyword evidence="7 8" id="KW-0131">Cell cycle</keyword>
<dbReference type="InterPro" id="IPR007449">
    <property type="entry name" value="ZipA_FtsZ-bd_C"/>
</dbReference>
<dbReference type="AlphaFoldDB" id="A0A4R6TZQ4"/>
<keyword evidence="3 8" id="KW-0132">Cell division</keyword>
<keyword evidence="2 8" id="KW-0997">Cell inner membrane</keyword>
<comment type="function">
    <text evidence="8 9">Essential cell division protein that stabilizes the FtsZ protofilaments by cross-linking them and that serves as a cytoplasmic membrane anchor for the Z ring. Also required for the recruitment to the septal ring of downstream cell division proteins.</text>
</comment>
<sequence>MNIGLREWLVIVGVLIILAIVADGFRRYLGRSTLKFKLDRKLISQFSEETENAEILGPVRVAQPKEPVLGEEEPQNYPEPEVFEPMEPVYFDNEPLADDPEPVAQPVAARAESVASEAAAEAEEQEVTDIFIIYVESLSSGGFQGPDLLQSVLESGMRFGDMDIFHRHESASSNSDKLFSMANALNPGTFDLDNLEGFSTRSLCFFMSLPGPRQPKQAFELMLTAARKLASELGGELKDDHRSDLTGQTIEHYRQRVLDFERRQLSLKY</sequence>
<keyword evidence="12" id="KW-1185">Reference proteome</keyword>
<accession>A0A4R6TZQ4</accession>
<proteinExistence type="inferred from homology"/>